<keyword evidence="3" id="KW-1185">Reference proteome</keyword>
<protein>
    <submittedName>
        <fullName evidence="2">Cupin domain-containing protein</fullName>
    </submittedName>
</protein>
<dbReference type="InterPro" id="IPR011051">
    <property type="entry name" value="RmlC_Cupin_sf"/>
</dbReference>
<accession>A0ABT3IVY3</accession>
<proteinExistence type="predicted"/>
<evidence type="ECO:0000259" key="1">
    <source>
        <dbReference type="Pfam" id="PF07883"/>
    </source>
</evidence>
<dbReference type="InterPro" id="IPR025499">
    <property type="entry name" value="KdgF"/>
</dbReference>
<reference evidence="2 3" key="1">
    <citation type="submission" date="2022-10" db="EMBL/GenBank/DDBJ databases">
        <title>Chitinophaga nivalis PC15 sp. nov., isolated from Pyeongchang county, South Korea.</title>
        <authorList>
            <person name="Trinh H.N."/>
        </authorList>
    </citation>
    <scope>NUCLEOTIDE SEQUENCE [LARGE SCALE GENOMIC DNA]</scope>
    <source>
        <strain evidence="2 3">PC14</strain>
    </source>
</reference>
<dbReference type="Pfam" id="PF07883">
    <property type="entry name" value="Cupin_2"/>
    <property type="match status" value="1"/>
</dbReference>
<dbReference type="InterPro" id="IPR052535">
    <property type="entry name" value="Bacilysin_H2HPP_isomerase"/>
</dbReference>
<dbReference type="Gene3D" id="2.60.120.10">
    <property type="entry name" value="Jelly Rolls"/>
    <property type="match status" value="1"/>
</dbReference>
<feature type="domain" description="Cupin type-2" evidence="1">
    <location>
        <begin position="33"/>
        <end position="97"/>
    </location>
</feature>
<organism evidence="2 3">
    <name type="scientific">Chitinophaga nivalis</name>
    <dbReference type="NCBI Taxonomy" id="2991709"/>
    <lineage>
        <taxon>Bacteria</taxon>
        <taxon>Pseudomonadati</taxon>
        <taxon>Bacteroidota</taxon>
        <taxon>Chitinophagia</taxon>
        <taxon>Chitinophagales</taxon>
        <taxon>Chitinophagaceae</taxon>
        <taxon>Chitinophaga</taxon>
    </lineage>
</organism>
<dbReference type="SUPFAM" id="SSF51182">
    <property type="entry name" value="RmlC-like cupins"/>
    <property type="match status" value="1"/>
</dbReference>
<evidence type="ECO:0000313" key="3">
    <source>
        <dbReference type="Proteomes" id="UP001207742"/>
    </source>
</evidence>
<dbReference type="InterPro" id="IPR013096">
    <property type="entry name" value="Cupin_2"/>
</dbReference>
<dbReference type="CDD" id="cd02238">
    <property type="entry name" value="cupin_KdgF"/>
    <property type="match status" value="1"/>
</dbReference>
<evidence type="ECO:0000313" key="2">
    <source>
        <dbReference type="EMBL" id="MCW3488099.1"/>
    </source>
</evidence>
<gene>
    <name evidence="2" type="ORF">OL497_29670</name>
</gene>
<dbReference type="PANTHER" id="PTHR40112:SF1">
    <property type="entry name" value="H2HPP ISOMERASE"/>
    <property type="match status" value="1"/>
</dbReference>
<dbReference type="PANTHER" id="PTHR40112">
    <property type="entry name" value="H2HPP ISOMERASE"/>
    <property type="match status" value="1"/>
</dbReference>
<dbReference type="InterPro" id="IPR014710">
    <property type="entry name" value="RmlC-like_jellyroll"/>
</dbReference>
<sequence length="107" mass="11913">MTQVITVHDIPAKHTIPGFQGRFVHGEKSTLAFWEIAAGAVSPLHQHPHEQITYVTEGSFEMELDGEKHLLQQHDVLVIPPHALHGGRAVTACKLIDSFSPARDDYR</sequence>
<dbReference type="Proteomes" id="UP001207742">
    <property type="component" value="Unassembled WGS sequence"/>
</dbReference>
<comment type="caution">
    <text evidence="2">The sequence shown here is derived from an EMBL/GenBank/DDBJ whole genome shotgun (WGS) entry which is preliminary data.</text>
</comment>
<dbReference type="RefSeq" id="WP_264734906.1">
    <property type="nucleotide sequence ID" value="NZ_JAPDNR010000001.1"/>
</dbReference>
<dbReference type="EMBL" id="JAPDNS010000002">
    <property type="protein sequence ID" value="MCW3488099.1"/>
    <property type="molecule type" value="Genomic_DNA"/>
</dbReference>
<name>A0ABT3IVY3_9BACT</name>
<dbReference type="PIRSF" id="PIRSF029883">
    <property type="entry name" value="KdgF"/>
    <property type="match status" value="1"/>
</dbReference>